<reference evidence="3" key="1">
    <citation type="submission" date="2017-03" db="EMBL/GenBank/DDBJ databases">
        <title>Phytopthora megakarya and P. palmivora, two closely related causual agents of cacao black pod achieved similar genome size and gene model numbers by different mechanisms.</title>
        <authorList>
            <person name="Ali S."/>
            <person name="Shao J."/>
            <person name="Larry D.J."/>
            <person name="Kronmiller B."/>
            <person name="Shen D."/>
            <person name="Strem M.D."/>
            <person name="Melnick R.L."/>
            <person name="Guiltinan M.J."/>
            <person name="Tyler B.M."/>
            <person name="Meinhardt L.W."/>
            <person name="Bailey B.A."/>
        </authorList>
    </citation>
    <scope>NUCLEOTIDE SEQUENCE [LARGE SCALE GENOMIC DNA]</scope>
    <source>
        <strain evidence="3">zdho120</strain>
    </source>
</reference>
<feature type="compositionally biased region" description="Basic and acidic residues" evidence="1">
    <location>
        <begin position="154"/>
        <end position="168"/>
    </location>
</feature>
<evidence type="ECO:0000313" key="2">
    <source>
        <dbReference type="EMBL" id="OWZ07144.1"/>
    </source>
</evidence>
<proteinExistence type="predicted"/>
<protein>
    <submittedName>
        <fullName evidence="2">Uncharacterized protein</fullName>
    </submittedName>
</protein>
<evidence type="ECO:0000256" key="1">
    <source>
        <dbReference type="SAM" id="MobiDB-lite"/>
    </source>
</evidence>
<gene>
    <name evidence="2" type="ORF">PHMEG_00020503</name>
</gene>
<sequence length="259" mass="29663">MMRAAGNVEPQPVLSPKVHPILHEALVKWKKDRHDYEAKQRYRCRVAGEDYEFQLNVTSVDVIVGLQIAELEHILGSLKNNALPVIKGLFSCKLKMNMSESDVTAQMKCKRLISSLEPPELKQEVKQCIRYTHADAEKNPNALFTSISRMRPSLNDRREEKPKVEQVFKAKQRQQDLPTAKFVEKVDPKTTTKSDAKPKPANLPRPPSGPCPKYSELHWLRECPSATEADKVELLKRFRNACKTKKTKLKRLSELLPTR</sequence>
<organism evidence="2 3">
    <name type="scientific">Phytophthora megakarya</name>
    <dbReference type="NCBI Taxonomy" id="4795"/>
    <lineage>
        <taxon>Eukaryota</taxon>
        <taxon>Sar</taxon>
        <taxon>Stramenopiles</taxon>
        <taxon>Oomycota</taxon>
        <taxon>Peronosporomycetes</taxon>
        <taxon>Peronosporales</taxon>
        <taxon>Peronosporaceae</taxon>
        <taxon>Phytophthora</taxon>
    </lineage>
</organism>
<evidence type="ECO:0000313" key="3">
    <source>
        <dbReference type="Proteomes" id="UP000198211"/>
    </source>
</evidence>
<dbReference type="EMBL" id="NBNE01003658">
    <property type="protein sequence ID" value="OWZ07144.1"/>
    <property type="molecule type" value="Genomic_DNA"/>
</dbReference>
<name>A0A225VPV7_9STRA</name>
<accession>A0A225VPV7</accession>
<feature type="region of interest" description="Disordered" evidence="1">
    <location>
        <begin position="154"/>
        <end position="210"/>
    </location>
</feature>
<feature type="compositionally biased region" description="Pro residues" evidence="1">
    <location>
        <begin position="201"/>
        <end position="210"/>
    </location>
</feature>
<dbReference type="AlphaFoldDB" id="A0A225VPV7"/>
<feature type="compositionally biased region" description="Basic and acidic residues" evidence="1">
    <location>
        <begin position="182"/>
        <end position="198"/>
    </location>
</feature>
<dbReference type="Proteomes" id="UP000198211">
    <property type="component" value="Unassembled WGS sequence"/>
</dbReference>
<keyword evidence="3" id="KW-1185">Reference proteome</keyword>
<comment type="caution">
    <text evidence="2">The sequence shown here is derived from an EMBL/GenBank/DDBJ whole genome shotgun (WGS) entry which is preliminary data.</text>
</comment>